<dbReference type="GO" id="GO:0016787">
    <property type="term" value="F:hydrolase activity"/>
    <property type="evidence" value="ECO:0007669"/>
    <property type="project" value="UniProtKB-KW"/>
</dbReference>
<reference evidence="9 10" key="1">
    <citation type="submission" date="2019-02" db="EMBL/GenBank/DDBJ databases">
        <title>Deep-cultivation of Planctomycetes and their phenomic and genomic characterization uncovers novel biology.</title>
        <authorList>
            <person name="Wiegand S."/>
            <person name="Jogler M."/>
            <person name="Boedeker C."/>
            <person name="Pinto D."/>
            <person name="Vollmers J."/>
            <person name="Rivas-Marin E."/>
            <person name="Kohn T."/>
            <person name="Peeters S.H."/>
            <person name="Heuer A."/>
            <person name="Rast P."/>
            <person name="Oberbeckmann S."/>
            <person name="Bunk B."/>
            <person name="Jeske O."/>
            <person name="Meyerdierks A."/>
            <person name="Storesund J.E."/>
            <person name="Kallscheuer N."/>
            <person name="Luecker S."/>
            <person name="Lage O.M."/>
            <person name="Pohl T."/>
            <person name="Merkel B.J."/>
            <person name="Hornburger P."/>
            <person name="Mueller R.-W."/>
            <person name="Bruemmer F."/>
            <person name="Labrenz M."/>
            <person name="Spormann A.M."/>
            <person name="Op den Camp H."/>
            <person name="Overmann J."/>
            <person name="Amann R."/>
            <person name="Jetten M.S.M."/>
            <person name="Mascher T."/>
            <person name="Medema M.H."/>
            <person name="Devos D.P."/>
            <person name="Kaster A.-K."/>
            <person name="Ovreas L."/>
            <person name="Rohde M."/>
            <person name="Galperin M.Y."/>
            <person name="Jogler C."/>
        </authorList>
    </citation>
    <scope>NUCLEOTIDE SEQUENCE [LARGE SCALE GENOMIC DNA]</scope>
    <source>
        <strain evidence="9 10">K23_9</strain>
    </source>
</reference>
<gene>
    <name evidence="9" type="primary">nudF_2</name>
    <name evidence="9" type="ORF">K239x_47490</name>
</gene>
<evidence type="ECO:0000256" key="6">
    <source>
        <dbReference type="ARBA" id="ARBA00032162"/>
    </source>
</evidence>
<dbReference type="PROSITE" id="PS51462">
    <property type="entry name" value="NUDIX"/>
    <property type="match status" value="1"/>
</dbReference>
<accession>A0A517P036</accession>
<organism evidence="9 10">
    <name type="scientific">Stieleria marina</name>
    <dbReference type="NCBI Taxonomy" id="1930275"/>
    <lineage>
        <taxon>Bacteria</taxon>
        <taxon>Pseudomonadati</taxon>
        <taxon>Planctomycetota</taxon>
        <taxon>Planctomycetia</taxon>
        <taxon>Pirellulales</taxon>
        <taxon>Pirellulaceae</taxon>
        <taxon>Stieleria</taxon>
    </lineage>
</organism>
<evidence type="ECO:0000256" key="1">
    <source>
        <dbReference type="ARBA" id="ARBA00000847"/>
    </source>
</evidence>
<dbReference type="RefSeq" id="WP_145420585.1">
    <property type="nucleotide sequence ID" value="NZ_CP036526.1"/>
</dbReference>
<dbReference type="GO" id="GO:0019693">
    <property type="term" value="P:ribose phosphate metabolic process"/>
    <property type="evidence" value="ECO:0007669"/>
    <property type="project" value="TreeGrafter"/>
</dbReference>
<sequence length="184" mass="20152">MDRAQEKRGPWTVLQSTKVYQDPWLSVRKDDVIRPDGDPGTHSVVTIKPGVSVLAIDTEHNVFLTSEFHYAVNRVTLEAVSGGIESSEEAVVSAKRELREELGIIAKDWTDLGTCDPFTASLLSPTKLYLAQDLSFVDAAPEGTEVIQSIKMPLAEAIEKVMQSEVTHAPSCTLILKAARYLGV</sequence>
<comment type="cofactor">
    <cofactor evidence="2">
        <name>Mg(2+)</name>
        <dbReference type="ChEBI" id="CHEBI:18420"/>
    </cofactor>
</comment>
<dbReference type="GO" id="GO:0006753">
    <property type="term" value="P:nucleoside phosphate metabolic process"/>
    <property type="evidence" value="ECO:0007669"/>
    <property type="project" value="TreeGrafter"/>
</dbReference>
<keyword evidence="5 9" id="KW-0378">Hydrolase</keyword>
<protein>
    <recommendedName>
        <fullName evidence="4">GDP-mannose pyrophosphatase</fullName>
    </recommendedName>
    <alternativeName>
        <fullName evidence="6">GDP-mannose hydrolase</fullName>
    </alternativeName>
    <alternativeName>
        <fullName evidence="7">GDPMK</fullName>
    </alternativeName>
</protein>
<proteinExistence type="inferred from homology"/>
<evidence type="ECO:0000256" key="7">
    <source>
        <dbReference type="ARBA" id="ARBA00032272"/>
    </source>
</evidence>
<comment type="catalytic activity">
    <reaction evidence="1">
        <text>GDP-alpha-D-mannose + H2O = alpha-D-mannose 1-phosphate + GMP + 2 H(+)</text>
        <dbReference type="Rhea" id="RHEA:27978"/>
        <dbReference type="ChEBI" id="CHEBI:15377"/>
        <dbReference type="ChEBI" id="CHEBI:15378"/>
        <dbReference type="ChEBI" id="CHEBI:57527"/>
        <dbReference type="ChEBI" id="CHEBI:58115"/>
        <dbReference type="ChEBI" id="CHEBI:58409"/>
    </reaction>
</comment>
<dbReference type="EMBL" id="CP036526">
    <property type="protein sequence ID" value="QDT12737.1"/>
    <property type="molecule type" value="Genomic_DNA"/>
</dbReference>
<dbReference type="InterPro" id="IPR000086">
    <property type="entry name" value="NUDIX_hydrolase_dom"/>
</dbReference>
<keyword evidence="10" id="KW-1185">Reference proteome</keyword>
<dbReference type="InterPro" id="IPR015797">
    <property type="entry name" value="NUDIX_hydrolase-like_dom_sf"/>
</dbReference>
<dbReference type="Gene3D" id="3.90.79.10">
    <property type="entry name" value="Nucleoside Triphosphate Pyrophosphohydrolase"/>
    <property type="match status" value="1"/>
</dbReference>
<comment type="similarity">
    <text evidence="3">Belongs to the Nudix hydrolase family. NudK subfamily.</text>
</comment>
<feature type="domain" description="Nudix hydrolase" evidence="8">
    <location>
        <begin position="46"/>
        <end position="174"/>
    </location>
</feature>
<evidence type="ECO:0000256" key="4">
    <source>
        <dbReference type="ARBA" id="ARBA00016377"/>
    </source>
</evidence>
<dbReference type="SUPFAM" id="SSF55811">
    <property type="entry name" value="Nudix"/>
    <property type="match status" value="1"/>
</dbReference>
<evidence type="ECO:0000313" key="10">
    <source>
        <dbReference type="Proteomes" id="UP000319817"/>
    </source>
</evidence>
<evidence type="ECO:0000313" key="9">
    <source>
        <dbReference type="EMBL" id="QDT12737.1"/>
    </source>
</evidence>
<evidence type="ECO:0000256" key="2">
    <source>
        <dbReference type="ARBA" id="ARBA00001946"/>
    </source>
</evidence>
<dbReference type="PANTHER" id="PTHR11839">
    <property type="entry name" value="UDP/ADP-SUGAR PYROPHOSPHATASE"/>
    <property type="match status" value="1"/>
</dbReference>
<evidence type="ECO:0000256" key="5">
    <source>
        <dbReference type="ARBA" id="ARBA00022801"/>
    </source>
</evidence>
<dbReference type="PANTHER" id="PTHR11839:SF18">
    <property type="entry name" value="NUDIX HYDROLASE DOMAIN-CONTAINING PROTEIN"/>
    <property type="match status" value="1"/>
</dbReference>
<dbReference type="Pfam" id="PF00293">
    <property type="entry name" value="NUDIX"/>
    <property type="match status" value="1"/>
</dbReference>
<dbReference type="OrthoDB" id="9806150at2"/>
<evidence type="ECO:0000256" key="3">
    <source>
        <dbReference type="ARBA" id="ARBA00007275"/>
    </source>
</evidence>
<evidence type="ECO:0000259" key="8">
    <source>
        <dbReference type="PROSITE" id="PS51462"/>
    </source>
</evidence>
<dbReference type="Proteomes" id="UP000319817">
    <property type="component" value="Chromosome"/>
</dbReference>
<dbReference type="AlphaFoldDB" id="A0A517P036"/>
<name>A0A517P036_9BACT</name>